<protein>
    <submittedName>
        <fullName evidence="1">Uncharacterized protein</fullName>
    </submittedName>
</protein>
<gene>
    <name evidence="1" type="ORF">PoB_003604200</name>
</gene>
<evidence type="ECO:0000313" key="1">
    <source>
        <dbReference type="EMBL" id="GFO09537.1"/>
    </source>
</evidence>
<keyword evidence="2" id="KW-1185">Reference proteome</keyword>
<sequence>MNRLPLSAIACRSYQSPGPAPVPVAVHNLFHLVSVWKLSFTTVGSTCHVTIRAVEAMWGFLLASWGWVRCHLRTCDSIRLRPFPPFRVVDGTVDNERILRSAGTLLSLVRALSWPDAGPQSLRSSCRLAINNLPSLTTTTTTTTTTQTHN</sequence>
<organism evidence="1 2">
    <name type="scientific">Plakobranchus ocellatus</name>
    <dbReference type="NCBI Taxonomy" id="259542"/>
    <lineage>
        <taxon>Eukaryota</taxon>
        <taxon>Metazoa</taxon>
        <taxon>Spiralia</taxon>
        <taxon>Lophotrochozoa</taxon>
        <taxon>Mollusca</taxon>
        <taxon>Gastropoda</taxon>
        <taxon>Heterobranchia</taxon>
        <taxon>Euthyneura</taxon>
        <taxon>Panpulmonata</taxon>
        <taxon>Sacoglossa</taxon>
        <taxon>Placobranchoidea</taxon>
        <taxon>Plakobranchidae</taxon>
        <taxon>Plakobranchus</taxon>
    </lineage>
</organism>
<comment type="caution">
    <text evidence="1">The sequence shown here is derived from an EMBL/GenBank/DDBJ whole genome shotgun (WGS) entry which is preliminary data.</text>
</comment>
<accession>A0AAV4ARF6</accession>
<dbReference type="EMBL" id="BLXT01004106">
    <property type="protein sequence ID" value="GFO09537.1"/>
    <property type="molecule type" value="Genomic_DNA"/>
</dbReference>
<evidence type="ECO:0000313" key="2">
    <source>
        <dbReference type="Proteomes" id="UP000735302"/>
    </source>
</evidence>
<proteinExistence type="predicted"/>
<dbReference type="Proteomes" id="UP000735302">
    <property type="component" value="Unassembled WGS sequence"/>
</dbReference>
<dbReference type="AlphaFoldDB" id="A0AAV4ARF6"/>
<name>A0AAV4ARF6_9GAST</name>
<reference evidence="1 2" key="1">
    <citation type="journal article" date="2021" name="Elife">
        <title>Chloroplast acquisition without the gene transfer in kleptoplastic sea slugs, Plakobranchus ocellatus.</title>
        <authorList>
            <person name="Maeda T."/>
            <person name="Takahashi S."/>
            <person name="Yoshida T."/>
            <person name="Shimamura S."/>
            <person name="Takaki Y."/>
            <person name="Nagai Y."/>
            <person name="Toyoda A."/>
            <person name="Suzuki Y."/>
            <person name="Arimoto A."/>
            <person name="Ishii H."/>
            <person name="Satoh N."/>
            <person name="Nishiyama T."/>
            <person name="Hasebe M."/>
            <person name="Maruyama T."/>
            <person name="Minagawa J."/>
            <person name="Obokata J."/>
            <person name="Shigenobu S."/>
        </authorList>
    </citation>
    <scope>NUCLEOTIDE SEQUENCE [LARGE SCALE GENOMIC DNA]</scope>
</reference>